<dbReference type="Pfam" id="PF00854">
    <property type="entry name" value="PTR2"/>
    <property type="match status" value="2"/>
</dbReference>
<feature type="transmembrane region" description="Helical" evidence="7">
    <location>
        <begin position="477"/>
        <end position="495"/>
    </location>
</feature>
<dbReference type="InterPro" id="IPR036259">
    <property type="entry name" value="MFS_trans_sf"/>
</dbReference>
<evidence type="ECO:0000256" key="1">
    <source>
        <dbReference type="ARBA" id="ARBA00004141"/>
    </source>
</evidence>
<keyword evidence="9" id="KW-1185">Reference proteome</keyword>
<protein>
    <submittedName>
        <fullName evidence="8">Uncharacterized protein</fullName>
    </submittedName>
</protein>
<feature type="transmembrane region" description="Helical" evidence="7">
    <location>
        <begin position="285"/>
        <end position="305"/>
    </location>
</feature>
<dbReference type="Proteomes" id="UP000593563">
    <property type="component" value="Unassembled WGS sequence"/>
</dbReference>
<feature type="transmembrane region" description="Helical" evidence="7">
    <location>
        <begin position="515"/>
        <end position="539"/>
    </location>
</feature>
<feature type="transmembrane region" description="Helical" evidence="7">
    <location>
        <begin position="615"/>
        <end position="634"/>
    </location>
</feature>
<sequence length="739" mass="81457">NEAFEKLGTIGTSSNLLVYLTTVFNMKSITATNVINVFNGTCNFGTLFGAFLCDTYFGRYKTLGFASISSFVGMLVLTLTAAVSTLHPPECGKEAGSTCSGPTAWQLVFLFSSFVLLIIGASGIRPCNLAFGADQFNPNTESGRKGINSFFNWYYFTFTFAMMVSITIIVYFGEYLFVLAGNEAFEKLGTIGTSSNLLVYLTTVFNMKSITATNVINVFNGTCNFGTLFGAFLCDTYFGRYKTLGFASISSFVGMLVLTLTAAVSTLHPPECGKEAGSICSGPTAWQLVFLFSSFVLLIIGASGIRPCNLAFGADQFNPNTESGRKGINSFFNWYYFTFTFAMMVSITIIVYVQSEVNWGIGLGIPTFLMFLSCAFFFIGTRIYVKVKPEGSPLTSVAQVVVAAIKKRKLELPGQPWLSMCTFMPANSINSKLPFTEQFGFLNKAALITKEDELNSDGSAVDSWRLCSMQKVEEVKCIVRVLPIWVAGMIYYIAIVQQHTYGVFQALQSDRRSGIGSFEIPAASYTVFQMLCLTIWIPIYDRLIVPFLRKITKKETGITILQKVGIGLVISVIAMLVSGLVEKERRTIALTKPTLGLARKGAISSFSGYWLVPQLAIVGLSEAFTVVGLVEFFYKQFPENMRSFGGSFFACGTAISSYVSSFLITVVHRITRNSAGENWLSEDLNKGRLDNYYYFIAGLELLNLGYFLVVAKWYRYKETADNNGHEVAMENLKLNKSAV</sequence>
<accession>A0A6L5BC14</accession>
<evidence type="ECO:0000256" key="5">
    <source>
        <dbReference type="ARBA" id="ARBA00023136"/>
    </source>
</evidence>
<feature type="transmembrane region" description="Helical" evidence="7">
    <location>
        <begin position="153"/>
        <end position="173"/>
    </location>
</feature>
<feature type="transmembrane region" description="Helical" evidence="7">
    <location>
        <begin position="646"/>
        <end position="671"/>
    </location>
</feature>
<feature type="transmembrane region" description="Helical" evidence="7">
    <location>
        <begin position="34"/>
        <end position="53"/>
    </location>
</feature>
<keyword evidence="4 7" id="KW-1133">Transmembrane helix</keyword>
<feature type="non-terminal residue" evidence="8">
    <location>
        <position position="1"/>
    </location>
</feature>
<feature type="transmembrane region" description="Helical" evidence="7">
    <location>
        <begin position="104"/>
        <end position="124"/>
    </location>
</feature>
<comment type="similarity">
    <text evidence="2">Belongs to the major facilitator superfamily. Proton-dependent oligopeptide transporter (POT/PTR) (TC 2.A.17) family.</text>
</comment>
<evidence type="ECO:0000256" key="6">
    <source>
        <dbReference type="ARBA" id="ARBA00044504"/>
    </source>
</evidence>
<dbReference type="GO" id="GO:0022857">
    <property type="term" value="F:transmembrane transporter activity"/>
    <property type="evidence" value="ECO:0007669"/>
    <property type="project" value="InterPro"/>
</dbReference>
<keyword evidence="3 7" id="KW-0812">Transmembrane</keyword>
<organism evidence="8 9">
    <name type="scientific">Apium graveolens</name>
    <name type="common">Celery</name>
    <dbReference type="NCBI Taxonomy" id="4045"/>
    <lineage>
        <taxon>Eukaryota</taxon>
        <taxon>Viridiplantae</taxon>
        <taxon>Streptophyta</taxon>
        <taxon>Embryophyta</taxon>
        <taxon>Tracheophyta</taxon>
        <taxon>Spermatophyta</taxon>
        <taxon>Magnoliopsida</taxon>
        <taxon>eudicotyledons</taxon>
        <taxon>Gunneridae</taxon>
        <taxon>Pentapetalae</taxon>
        <taxon>asterids</taxon>
        <taxon>campanulids</taxon>
        <taxon>Apiales</taxon>
        <taxon>Apiaceae</taxon>
        <taxon>Apioideae</taxon>
        <taxon>apioid superclade</taxon>
        <taxon>Apieae</taxon>
        <taxon>Apium</taxon>
    </lineage>
</organism>
<feature type="transmembrane region" description="Helical" evidence="7">
    <location>
        <begin position="691"/>
        <end position="709"/>
    </location>
</feature>
<dbReference type="AlphaFoldDB" id="A0A6L5BC14"/>
<dbReference type="EMBL" id="WRXP01003747">
    <property type="protein sequence ID" value="KAF1001574.1"/>
    <property type="molecule type" value="Genomic_DNA"/>
</dbReference>
<dbReference type="SUPFAM" id="SSF103473">
    <property type="entry name" value="MFS general substrate transporter"/>
    <property type="match status" value="2"/>
</dbReference>
<keyword evidence="5 7" id="KW-0472">Membrane</keyword>
<feature type="transmembrane region" description="Helical" evidence="7">
    <location>
        <begin position="334"/>
        <end position="353"/>
    </location>
</feature>
<feature type="transmembrane region" description="Helical" evidence="7">
    <location>
        <begin position="246"/>
        <end position="265"/>
    </location>
</feature>
<feature type="transmembrane region" description="Helical" evidence="7">
    <location>
        <begin position="215"/>
        <end position="234"/>
    </location>
</feature>
<evidence type="ECO:0000256" key="7">
    <source>
        <dbReference type="SAM" id="Phobius"/>
    </source>
</evidence>
<evidence type="ECO:0000256" key="4">
    <source>
        <dbReference type="ARBA" id="ARBA00022989"/>
    </source>
</evidence>
<gene>
    <name evidence="8" type="ORF">AG4045_011917</name>
</gene>
<evidence type="ECO:0000313" key="9">
    <source>
        <dbReference type="Proteomes" id="UP000593563"/>
    </source>
</evidence>
<feature type="transmembrane region" description="Helical" evidence="7">
    <location>
        <begin position="560"/>
        <end position="581"/>
    </location>
</feature>
<proteinExistence type="inferred from homology"/>
<evidence type="ECO:0000256" key="3">
    <source>
        <dbReference type="ARBA" id="ARBA00022692"/>
    </source>
</evidence>
<reference evidence="8" key="1">
    <citation type="submission" date="2020-01" db="EMBL/GenBank/DDBJ databases">
        <title>The Celery Genome Sequence Reveals Sequential Paleo-tetraploidization, Resistance Gene Elimination, Karyotype Evolution, and Functional Innovation in Apiales.</title>
        <authorList>
            <person name="Song X."/>
        </authorList>
    </citation>
    <scope>NUCLEOTIDE SEQUENCE</scope>
    <source>
        <tissue evidence="8">Leaf</tissue>
    </source>
</reference>
<dbReference type="CDD" id="cd17416">
    <property type="entry name" value="MFS_NPF1_2"/>
    <property type="match status" value="1"/>
</dbReference>
<dbReference type="InterPro" id="IPR000109">
    <property type="entry name" value="POT_fam"/>
</dbReference>
<feature type="transmembrane region" description="Helical" evidence="7">
    <location>
        <begin position="65"/>
        <end position="84"/>
    </location>
</feature>
<evidence type="ECO:0000256" key="2">
    <source>
        <dbReference type="ARBA" id="ARBA00005982"/>
    </source>
</evidence>
<comment type="subcellular location">
    <subcellularLocation>
        <location evidence="1">Membrane</location>
        <topology evidence="1">Multi-pass membrane protein</topology>
    </subcellularLocation>
</comment>
<name>A0A6L5BC14_APIGR</name>
<comment type="similarity">
    <text evidence="6">Belongs to the major facilitator superfamily. Phosphate:H(+) symporter (TC 2.A.1.9) family.</text>
</comment>
<feature type="transmembrane region" description="Helical" evidence="7">
    <location>
        <begin position="359"/>
        <end position="379"/>
    </location>
</feature>
<dbReference type="Gene3D" id="1.20.1250.20">
    <property type="entry name" value="MFS general substrate transporter like domains"/>
    <property type="match status" value="2"/>
</dbReference>
<dbReference type="GO" id="GO:0016020">
    <property type="term" value="C:membrane"/>
    <property type="evidence" value="ECO:0007669"/>
    <property type="project" value="UniProtKB-SubCell"/>
</dbReference>
<dbReference type="PANTHER" id="PTHR11654">
    <property type="entry name" value="OLIGOPEPTIDE TRANSPORTER-RELATED"/>
    <property type="match status" value="1"/>
</dbReference>
<evidence type="ECO:0000313" key="8">
    <source>
        <dbReference type="EMBL" id="KAF1001574.1"/>
    </source>
</evidence>
<comment type="caution">
    <text evidence="8">The sequence shown here is derived from an EMBL/GenBank/DDBJ whole genome shotgun (WGS) entry which is preliminary data.</text>
</comment>